<dbReference type="InterPro" id="IPR029063">
    <property type="entry name" value="SAM-dependent_MTases_sf"/>
</dbReference>
<dbReference type="Gene3D" id="3.40.50.150">
    <property type="entry name" value="Vaccinia Virus protein VP39"/>
    <property type="match status" value="1"/>
</dbReference>
<evidence type="ECO:0008006" key="3">
    <source>
        <dbReference type="Google" id="ProtNLM"/>
    </source>
</evidence>
<gene>
    <name evidence="1" type="ORF">PSNMU_V1.4_AUG-EV-PASAV3_0122990</name>
</gene>
<evidence type="ECO:0000313" key="2">
    <source>
        <dbReference type="Proteomes" id="UP000291116"/>
    </source>
</evidence>
<organism evidence="1 2">
    <name type="scientific">Pseudo-nitzschia multistriata</name>
    <dbReference type="NCBI Taxonomy" id="183589"/>
    <lineage>
        <taxon>Eukaryota</taxon>
        <taxon>Sar</taxon>
        <taxon>Stramenopiles</taxon>
        <taxon>Ochrophyta</taxon>
        <taxon>Bacillariophyta</taxon>
        <taxon>Bacillariophyceae</taxon>
        <taxon>Bacillariophycidae</taxon>
        <taxon>Bacillariales</taxon>
        <taxon>Bacillariaceae</taxon>
        <taxon>Pseudo-nitzschia</taxon>
    </lineage>
</organism>
<dbReference type="OrthoDB" id="411785at2759"/>
<dbReference type="Proteomes" id="UP000291116">
    <property type="component" value="Unassembled WGS sequence"/>
</dbReference>
<sequence>MQSDKTIQFWDDYHTENNSLEWISKPGKELLAMISDQLEIEKNEDDNGCGDNDDARGRNKVVSMLEIGCGTSTLVRDVKSYVEERHSGISVVACGSDVSRVCIDTNRKRDCESVDGDYSNKTPGKGESSIWYEVLNILEGEPSRRNWDVIIDKGCLDTFLFRSRQRGAQNRVYPESLRLVLDKIHGWLAATTPVGGSCGGGLDSNRTNSSGTGGKSRFIFITPRSKIKAVRDYSGFSSVRRLPLPPMYRATLESKQCCRINDNTEAGAAFRNDINSSKTIPGKESVLSPGYMFVCTRNDAYQPGVSQVFVSNGSTRGSVPTDDNRCPCCLLTFRDFRKAENVEFRGEAYWTRRWKAHGLHCRGTTAMHA</sequence>
<protein>
    <recommendedName>
        <fullName evidence="3">Methyltransferase domain-containing protein</fullName>
    </recommendedName>
</protein>
<keyword evidence="2" id="KW-1185">Reference proteome</keyword>
<dbReference type="EMBL" id="CAACVS010000689">
    <property type="protein sequence ID" value="VEU45147.1"/>
    <property type="molecule type" value="Genomic_DNA"/>
</dbReference>
<accession>A0A448ZSW0</accession>
<reference evidence="1 2" key="1">
    <citation type="submission" date="2019-01" db="EMBL/GenBank/DDBJ databases">
        <authorList>
            <person name="Ferrante I. M."/>
        </authorList>
    </citation>
    <scope>NUCLEOTIDE SEQUENCE [LARGE SCALE GENOMIC DNA]</scope>
    <source>
        <strain evidence="1 2">B856</strain>
    </source>
</reference>
<evidence type="ECO:0000313" key="1">
    <source>
        <dbReference type="EMBL" id="VEU45147.1"/>
    </source>
</evidence>
<name>A0A448ZSW0_9STRA</name>
<dbReference type="AlphaFoldDB" id="A0A448ZSW0"/>
<proteinExistence type="predicted"/>